<keyword evidence="1" id="KW-1133">Transmembrane helix</keyword>
<proteinExistence type="predicted"/>
<comment type="caution">
    <text evidence="2">The sequence shown here is derived from an EMBL/GenBank/DDBJ whole genome shotgun (WGS) entry which is preliminary data.</text>
</comment>
<dbReference type="Proteomes" id="UP001373714">
    <property type="component" value="Unassembled WGS sequence"/>
</dbReference>
<name>A0AAV9V1Y5_9PEZI</name>
<evidence type="ECO:0000256" key="1">
    <source>
        <dbReference type="SAM" id="Phobius"/>
    </source>
</evidence>
<evidence type="ECO:0000313" key="3">
    <source>
        <dbReference type="Proteomes" id="UP001373714"/>
    </source>
</evidence>
<keyword evidence="1" id="KW-0472">Membrane</keyword>
<accession>A0AAV9V1Y5</accession>
<dbReference type="EMBL" id="JAVHNS010000005">
    <property type="protein sequence ID" value="KAK6353763.1"/>
    <property type="molecule type" value="Genomic_DNA"/>
</dbReference>
<organism evidence="2 3">
    <name type="scientific">Orbilia blumenaviensis</name>
    <dbReference type="NCBI Taxonomy" id="1796055"/>
    <lineage>
        <taxon>Eukaryota</taxon>
        <taxon>Fungi</taxon>
        <taxon>Dikarya</taxon>
        <taxon>Ascomycota</taxon>
        <taxon>Pezizomycotina</taxon>
        <taxon>Orbiliomycetes</taxon>
        <taxon>Orbiliales</taxon>
        <taxon>Orbiliaceae</taxon>
        <taxon>Orbilia</taxon>
    </lineage>
</organism>
<keyword evidence="3" id="KW-1185">Reference proteome</keyword>
<reference evidence="2 3" key="1">
    <citation type="submission" date="2019-10" db="EMBL/GenBank/DDBJ databases">
        <authorList>
            <person name="Palmer J.M."/>
        </authorList>
    </citation>
    <scope>NUCLEOTIDE SEQUENCE [LARGE SCALE GENOMIC DNA]</scope>
    <source>
        <strain evidence="2 3">TWF730</strain>
    </source>
</reference>
<evidence type="ECO:0000313" key="2">
    <source>
        <dbReference type="EMBL" id="KAK6353763.1"/>
    </source>
</evidence>
<protein>
    <submittedName>
        <fullName evidence="2">Uncharacterized protein</fullName>
    </submittedName>
</protein>
<feature type="transmembrane region" description="Helical" evidence="1">
    <location>
        <begin position="34"/>
        <end position="51"/>
    </location>
</feature>
<dbReference type="AlphaFoldDB" id="A0AAV9V1Y5"/>
<keyword evidence="1" id="KW-0812">Transmembrane</keyword>
<gene>
    <name evidence="2" type="ORF">TWF730_008190</name>
</gene>
<sequence length="55" mass="6111">MPGAVVIPFASPAIYGRIISSPQARLLQIGWDNFFLLPLSLLPINILFYHLKNAC</sequence>